<sequence>MPHSLPATFSFRSVGLAALAIIHKDTHMMVLARRQYSSALTLLARAIEESKESVNGALIAASFNLFVFELVTLLQPPTCGMVNEVEGLLHIGYTAALAYLISEQKVPTFVLGLMQSCKAFAVGTLLLPIIELFDILSSLIGLYIRMKHSDGQDYVQFIATAIHLDQSLLAWVNDLSLAFTFDATVGGSSHPYEHGWPAKAWNYYWFCRALASRIVIDSLDVVFPSIQSTHVTLIAESKAQYSKSLSILRQAPREISASISLILGRTGRSSLALSSDTFFLIIILQSLAILTDPTCISQ</sequence>
<dbReference type="EMBL" id="ML737145">
    <property type="protein sequence ID" value="KAE8340768.1"/>
    <property type="molecule type" value="Genomic_DNA"/>
</dbReference>
<organism evidence="2 3">
    <name type="scientific">Aspergillus arachidicola</name>
    <dbReference type="NCBI Taxonomy" id="656916"/>
    <lineage>
        <taxon>Eukaryota</taxon>
        <taxon>Fungi</taxon>
        <taxon>Dikarya</taxon>
        <taxon>Ascomycota</taxon>
        <taxon>Pezizomycotina</taxon>
        <taxon>Eurotiomycetes</taxon>
        <taxon>Eurotiomycetidae</taxon>
        <taxon>Eurotiales</taxon>
        <taxon>Aspergillaceae</taxon>
        <taxon>Aspergillus</taxon>
        <taxon>Aspergillus subgen. Circumdati</taxon>
    </lineage>
</organism>
<evidence type="ECO:0000313" key="2">
    <source>
        <dbReference type="EMBL" id="PIG83961.1"/>
    </source>
</evidence>
<protein>
    <submittedName>
        <fullName evidence="2">Uncharacterized protein</fullName>
    </submittedName>
</protein>
<accession>A0A2G7FVS5</accession>
<reference evidence="1" key="2">
    <citation type="submission" date="2019-04" db="EMBL/GenBank/DDBJ databases">
        <title>Friends and foes A comparative genomics study of 23 Aspergillus species from section Flavi.</title>
        <authorList>
            <consortium name="DOE Joint Genome Institute"/>
            <person name="Kjaerbolling I."/>
            <person name="Vesth T."/>
            <person name="Frisvad J.C."/>
            <person name="Nybo J.L."/>
            <person name="Theobald S."/>
            <person name="Kildgaard S."/>
            <person name="Isbrandt T."/>
            <person name="Kuo A."/>
            <person name="Sato A."/>
            <person name="Lyhne E.K."/>
            <person name="Kogle M.E."/>
            <person name="Wiebenga A."/>
            <person name="Kun R.S."/>
            <person name="Lubbers R.J."/>
            <person name="Makela M.R."/>
            <person name="Barry K."/>
            <person name="Chovatia M."/>
            <person name="Clum A."/>
            <person name="Daum C."/>
            <person name="Haridas S."/>
            <person name="He G."/>
            <person name="LaButti K."/>
            <person name="Lipzen A."/>
            <person name="Mondo S."/>
            <person name="Riley R."/>
            <person name="Salamov A."/>
            <person name="Simmons B.A."/>
            <person name="Magnuson J.K."/>
            <person name="Henrissat B."/>
            <person name="Mortensen U.H."/>
            <person name="Larsen T.O."/>
            <person name="Devries R.P."/>
            <person name="Grigoriev I.V."/>
            <person name="Machida M."/>
            <person name="Baker S.E."/>
            <person name="Andersen M.R."/>
        </authorList>
    </citation>
    <scope>NUCLEOTIDE SEQUENCE</scope>
    <source>
        <strain evidence="1">CBS 117612</strain>
    </source>
</reference>
<dbReference type="EMBL" id="NEXV01000418">
    <property type="protein sequence ID" value="PIG83961.1"/>
    <property type="molecule type" value="Genomic_DNA"/>
</dbReference>
<reference evidence="2 3" key="1">
    <citation type="submission" date="2017-05" db="EMBL/GenBank/DDBJ databases">
        <title>Genome sequence for an aflatoxigenic pathogen of Argentinian peanut, Aspergillus arachidicola.</title>
        <authorList>
            <person name="Moore G."/>
            <person name="Beltz S.B."/>
            <person name="Mack B.M."/>
        </authorList>
    </citation>
    <scope>NUCLEOTIDE SEQUENCE [LARGE SCALE GENOMIC DNA]</scope>
    <source>
        <strain evidence="2 3">CBS 117610</strain>
    </source>
</reference>
<dbReference type="STRING" id="656916.A0A2G7FVS5"/>
<dbReference type="AlphaFoldDB" id="A0A2G7FVS5"/>
<name>A0A2G7FVS5_9EURO</name>
<evidence type="ECO:0000313" key="1">
    <source>
        <dbReference type="EMBL" id="KAE8340768.1"/>
    </source>
</evidence>
<dbReference type="Proteomes" id="UP000325558">
    <property type="component" value="Unassembled WGS sequence"/>
</dbReference>
<gene>
    <name evidence="2" type="ORF">AARAC_008641</name>
    <name evidence="1" type="ORF">BDV24DRAFT_163987</name>
</gene>
<keyword evidence="3" id="KW-1185">Reference proteome</keyword>
<dbReference type="OrthoDB" id="5429770at2759"/>
<proteinExistence type="predicted"/>
<dbReference type="Proteomes" id="UP000231358">
    <property type="component" value="Unassembled WGS sequence"/>
</dbReference>
<dbReference type="InterPro" id="IPR053175">
    <property type="entry name" value="DHMBA_Reg_Transcription_Factor"/>
</dbReference>
<evidence type="ECO:0000313" key="3">
    <source>
        <dbReference type="Proteomes" id="UP000231358"/>
    </source>
</evidence>
<dbReference type="PANTHER" id="PTHR38791">
    <property type="entry name" value="ZN(II)2CYS6 TRANSCRIPTION FACTOR (EUROFUNG)-RELATED-RELATED"/>
    <property type="match status" value="1"/>
</dbReference>